<name>A0A6G7B7L3_9LACO</name>
<dbReference type="SUPFAM" id="SSF50814">
    <property type="entry name" value="Lipocalins"/>
    <property type="match status" value="1"/>
</dbReference>
<evidence type="ECO:0000313" key="1">
    <source>
        <dbReference type="EMBL" id="QIH23315.1"/>
    </source>
</evidence>
<organism evidence="1 2">
    <name type="scientific">Lactobacillus iners</name>
    <dbReference type="NCBI Taxonomy" id="147802"/>
    <lineage>
        <taxon>Bacteria</taxon>
        <taxon>Bacillati</taxon>
        <taxon>Bacillota</taxon>
        <taxon>Bacilli</taxon>
        <taxon>Lactobacillales</taxon>
        <taxon>Lactobacillaceae</taxon>
        <taxon>Lactobacillus</taxon>
    </lineage>
</organism>
<dbReference type="Proteomes" id="UP000501676">
    <property type="component" value="Chromosome"/>
</dbReference>
<dbReference type="AlphaFoldDB" id="A0A6G7B7L3"/>
<protein>
    <submittedName>
        <fullName evidence="1">DUF1934 domain-containing protein</fullName>
    </submittedName>
</protein>
<dbReference type="Pfam" id="PF09148">
    <property type="entry name" value="DUF1934"/>
    <property type="match status" value="1"/>
</dbReference>
<dbReference type="RefSeq" id="WP_164823859.1">
    <property type="nucleotide sequence ID" value="NZ_CP049228.1"/>
</dbReference>
<proteinExistence type="predicted"/>
<accession>A0A6G7B7L3</accession>
<sequence length="143" mass="16667">MKKVKVEITSIIKQEGQVEHFKCTGCGTLSCENDTYRIEYMEKNQSVEIPVKLLYKTDELIMQRGTIENNNYNMMKFMANEKKNCRLIAAGKIMDLTSFTKSINFLKKNTNNIQLKVEYQLFSDIYLIGDYKISIDCFEDTQS</sequence>
<evidence type="ECO:0000313" key="2">
    <source>
        <dbReference type="Proteomes" id="UP000501676"/>
    </source>
</evidence>
<dbReference type="Gene3D" id="2.40.128.20">
    <property type="match status" value="1"/>
</dbReference>
<reference evidence="1 2" key="1">
    <citation type="submission" date="2020-02" db="EMBL/GenBank/DDBJ databases">
        <title>Complete genome sequences of six Lactobacillus iners strains isolated from the human vagina.</title>
        <authorList>
            <person name="France M.T."/>
            <person name="Rutt L."/>
            <person name="Narina S."/>
            <person name="Arbaugh S."/>
            <person name="Humphrys M.S."/>
            <person name="Ma B."/>
            <person name="Hayward M.R."/>
            <person name="Relman D."/>
            <person name="Kwon D.S."/>
            <person name="Ravel J."/>
        </authorList>
    </citation>
    <scope>NUCLEOTIDE SEQUENCE [LARGE SCALE GENOMIC DNA]</scope>
    <source>
        <strain evidence="1 2">C0210C1</strain>
    </source>
</reference>
<dbReference type="InterPro" id="IPR012674">
    <property type="entry name" value="Calycin"/>
</dbReference>
<dbReference type="EMBL" id="CP049228">
    <property type="protein sequence ID" value="QIH23315.1"/>
    <property type="molecule type" value="Genomic_DNA"/>
</dbReference>
<dbReference type="InterPro" id="IPR015231">
    <property type="entry name" value="DUF1934"/>
</dbReference>
<gene>
    <name evidence="1" type="ORF">G6Z83_00600</name>
</gene>